<dbReference type="InterPro" id="IPR036291">
    <property type="entry name" value="NAD(P)-bd_dom_sf"/>
</dbReference>
<organism evidence="4 5">
    <name type="scientific">Paucilactobacillus vaccinostercus DSM 20634</name>
    <dbReference type="NCBI Taxonomy" id="1423813"/>
    <lineage>
        <taxon>Bacteria</taxon>
        <taxon>Bacillati</taxon>
        <taxon>Bacillota</taxon>
        <taxon>Bacilli</taxon>
        <taxon>Lactobacillales</taxon>
        <taxon>Lactobacillaceae</taxon>
        <taxon>Paucilactobacillus</taxon>
    </lineage>
</organism>
<evidence type="ECO:0000256" key="2">
    <source>
        <dbReference type="ARBA" id="ARBA00023002"/>
    </source>
</evidence>
<evidence type="ECO:0000259" key="3">
    <source>
        <dbReference type="SMART" id="SM00829"/>
    </source>
</evidence>
<comment type="caution">
    <text evidence="4">The sequence shown here is derived from an EMBL/GenBank/DDBJ whole genome shotgun (WGS) entry which is preliminary data.</text>
</comment>
<dbReference type="SUPFAM" id="SSF51735">
    <property type="entry name" value="NAD(P)-binding Rossmann-fold domains"/>
    <property type="match status" value="1"/>
</dbReference>
<keyword evidence="2" id="KW-0560">Oxidoreductase</keyword>
<dbReference type="GO" id="GO:0070402">
    <property type="term" value="F:NADPH binding"/>
    <property type="evidence" value="ECO:0007669"/>
    <property type="project" value="TreeGrafter"/>
</dbReference>
<evidence type="ECO:0000256" key="1">
    <source>
        <dbReference type="ARBA" id="ARBA00022857"/>
    </source>
</evidence>
<dbReference type="PANTHER" id="PTHR48106">
    <property type="entry name" value="QUINONE OXIDOREDUCTASE PIG3-RELATED"/>
    <property type="match status" value="1"/>
</dbReference>
<gene>
    <name evidence="4" type="ORF">FC26_GL000276</name>
</gene>
<dbReference type="InterPro" id="IPR020843">
    <property type="entry name" value="ER"/>
</dbReference>
<dbReference type="PANTHER" id="PTHR48106:SF18">
    <property type="entry name" value="QUINONE OXIDOREDUCTASE PIG3"/>
    <property type="match status" value="1"/>
</dbReference>
<sequence>MKQDGSVTLFNQWRKKMRAVVIHQAGAPQQLAMEERPVPQPKPGWSVIRIRAFGLNHAESITRRGGSPSVQFPRVIGIEAVGEVAATQSPALTVGERVTTLMGELGRQFDGSYEEYVLVPDTQIYPLPLSGDWAQLATIPESGYTAWGSIKNCQIVAGQSVLVRGGTSTVGIAAIQLMTAMGVHVTATTRRAEKSAFLKRQGAEAVVLDVAGKLQTTANYDAIIEFVGEVTLLDSLTHLKHPGGYLNVTGELADQWTLDGFSSFNIPSGSYLTSFQSTDINRQWLAEMMQLIADKHLEFPIGAQFTLDEIVAAHELLDAGTADGKIVVTV</sequence>
<dbReference type="EMBL" id="AYYY01000061">
    <property type="protein sequence ID" value="KRM60794.1"/>
    <property type="molecule type" value="Genomic_DNA"/>
</dbReference>
<dbReference type="InterPro" id="IPR013154">
    <property type="entry name" value="ADH-like_N"/>
</dbReference>
<dbReference type="InterPro" id="IPR011032">
    <property type="entry name" value="GroES-like_sf"/>
</dbReference>
<protein>
    <submittedName>
        <fullName evidence="4">NADPH quinone reductase related Zn-dependent oxidoreductase</fullName>
    </submittedName>
</protein>
<dbReference type="Proteomes" id="UP000051733">
    <property type="component" value="Unassembled WGS sequence"/>
</dbReference>
<dbReference type="Pfam" id="PF08240">
    <property type="entry name" value="ADH_N"/>
    <property type="match status" value="1"/>
</dbReference>
<keyword evidence="5" id="KW-1185">Reference proteome</keyword>
<reference evidence="4 5" key="1">
    <citation type="journal article" date="2015" name="Genome Announc.">
        <title>Expanding the biotechnology potential of lactobacilli through comparative genomics of 213 strains and associated genera.</title>
        <authorList>
            <person name="Sun Z."/>
            <person name="Harris H.M."/>
            <person name="McCann A."/>
            <person name="Guo C."/>
            <person name="Argimon S."/>
            <person name="Zhang W."/>
            <person name="Yang X."/>
            <person name="Jeffery I.B."/>
            <person name="Cooney J.C."/>
            <person name="Kagawa T.F."/>
            <person name="Liu W."/>
            <person name="Song Y."/>
            <person name="Salvetti E."/>
            <person name="Wrobel A."/>
            <person name="Rasinkangas P."/>
            <person name="Parkhill J."/>
            <person name="Rea M.C."/>
            <person name="O'Sullivan O."/>
            <person name="Ritari J."/>
            <person name="Douillard F.P."/>
            <person name="Paul Ross R."/>
            <person name="Yang R."/>
            <person name="Briner A.E."/>
            <person name="Felis G.E."/>
            <person name="de Vos W.M."/>
            <person name="Barrangou R."/>
            <person name="Klaenhammer T.R."/>
            <person name="Caufield P.W."/>
            <person name="Cui Y."/>
            <person name="Zhang H."/>
            <person name="O'Toole P.W."/>
        </authorList>
    </citation>
    <scope>NUCLEOTIDE SEQUENCE [LARGE SCALE GENOMIC DNA]</scope>
    <source>
        <strain evidence="4 5">DSM 20634</strain>
    </source>
</reference>
<dbReference type="Gene3D" id="3.90.180.10">
    <property type="entry name" value="Medium-chain alcohol dehydrogenases, catalytic domain"/>
    <property type="match status" value="1"/>
</dbReference>
<accession>A0A0R2A2R8</accession>
<keyword evidence="1" id="KW-0521">NADP</keyword>
<dbReference type="GO" id="GO:0016651">
    <property type="term" value="F:oxidoreductase activity, acting on NAD(P)H"/>
    <property type="evidence" value="ECO:0007669"/>
    <property type="project" value="TreeGrafter"/>
</dbReference>
<evidence type="ECO:0000313" key="5">
    <source>
        <dbReference type="Proteomes" id="UP000051733"/>
    </source>
</evidence>
<dbReference type="SUPFAM" id="SSF50129">
    <property type="entry name" value="GroES-like"/>
    <property type="match status" value="1"/>
</dbReference>
<dbReference type="Gene3D" id="3.40.50.720">
    <property type="entry name" value="NAD(P)-binding Rossmann-like Domain"/>
    <property type="match status" value="1"/>
</dbReference>
<name>A0A0R2A2R8_9LACO</name>
<evidence type="ECO:0000313" key="4">
    <source>
        <dbReference type="EMBL" id="KRM60794.1"/>
    </source>
</evidence>
<dbReference type="Pfam" id="PF13602">
    <property type="entry name" value="ADH_zinc_N_2"/>
    <property type="match status" value="1"/>
</dbReference>
<dbReference type="SMART" id="SM00829">
    <property type="entry name" value="PKS_ER"/>
    <property type="match status" value="1"/>
</dbReference>
<feature type="domain" description="Enoyl reductase (ER)" evidence="3">
    <location>
        <begin position="26"/>
        <end position="328"/>
    </location>
</feature>
<dbReference type="AlphaFoldDB" id="A0A0R2A2R8"/>
<proteinExistence type="predicted"/>
<dbReference type="STRING" id="1423813.FC26_GL000276"/>
<dbReference type="PATRIC" id="fig|1423813.3.peg.285"/>